<dbReference type="Proteomes" id="UP001225356">
    <property type="component" value="Unassembled WGS sequence"/>
</dbReference>
<dbReference type="EMBL" id="JAUSQU010000003">
    <property type="protein sequence ID" value="MDP9850447.1"/>
    <property type="molecule type" value="Genomic_DNA"/>
</dbReference>
<dbReference type="GO" id="GO:0004849">
    <property type="term" value="F:uridine kinase activity"/>
    <property type="evidence" value="ECO:0007669"/>
    <property type="project" value="UniProtKB-EC"/>
</dbReference>
<keyword evidence="3" id="KW-1185">Reference proteome</keyword>
<accession>A0ABT9QUM8</accession>
<dbReference type="InterPro" id="IPR027417">
    <property type="entry name" value="P-loop_NTPase"/>
</dbReference>
<dbReference type="EC" id="2.7.1.48" evidence="2"/>
<dbReference type="RefSeq" id="WP_307569485.1">
    <property type="nucleotide sequence ID" value="NZ_JAUSQU010000003.1"/>
</dbReference>
<reference evidence="2 3" key="1">
    <citation type="submission" date="2023-07" db="EMBL/GenBank/DDBJ databases">
        <title>Sequencing the genomes of 1000 actinobacteria strains.</title>
        <authorList>
            <person name="Klenk H.-P."/>
        </authorList>
    </citation>
    <scope>NUCLEOTIDE SEQUENCE [LARGE SCALE GENOMIC DNA]</scope>
    <source>
        <strain evidence="2 3">DSM 46740</strain>
    </source>
</reference>
<protein>
    <submittedName>
        <fullName evidence="2">Uridine kinase</fullName>
        <ecNumber evidence="2">2.7.1.48</ecNumber>
    </submittedName>
</protein>
<evidence type="ECO:0000313" key="3">
    <source>
        <dbReference type="Proteomes" id="UP001225356"/>
    </source>
</evidence>
<evidence type="ECO:0000313" key="2">
    <source>
        <dbReference type="EMBL" id="MDP9850447.1"/>
    </source>
</evidence>
<dbReference type="Pfam" id="PF00485">
    <property type="entry name" value="PRK"/>
    <property type="match status" value="1"/>
</dbReference>
<proteinExistence type="predicted"/>
<dbReference type="Gene3D" id="3.40.50.300">
    <property type="entry name" value="P-loop containing nucleotide triphosphate hydrolases"/>
    <property type="match status" value="2"/>
</dbReference>
<sequence length="166" mass="17784">MLAISGIPGAGKTEIARRLSEDLNAPVVQMDHYYRPAASPGAGVDFSDPRTLDVTAVCAAIDQHRAAGAQIVIVEGIFALTLDEIRSQAFSTVWVDVPFDVGLARKLMRKLAEGADIGPSIRGYLERGRAGYLRHVLPAAESADLRIDGTQPLDALIGPLIAQLRR</sequence>
<evidence type="ECO:0000259" key="1">
    <source>
        <dbReference type="Pfam" id="PF00485"/>
    </source>
</evidence>
<dbReference type="InterPro" id="IPR006083">
    <property type="entry name" value="PRK/URK"/>
</dbReference>
<dbReference type="SUPFAM" id="SSF52540">
    <property type="entry name" value="P-loop containing nucleoside triphosphate hydrolases"/>
    <property type="match status" value="1"/>
</dbReference>
<keyword evidence="2" id="KW-0418">Kinase</keyword>
<gene>
    <name evidence="2" type="ORF">J2853_009743</name>
</gene>
<organism evidence="2 3">
    <name type="scientific">Streptosporangium lutulentum</name>
    <dbReference type="NCBI Taxonomy" id="1461250"/>
    <lineage>
        <taxon>Bacteria</taxon>
        <taxon>Bacillati</taxon>
        <taxon>Actinomycetota</taxon>
        <taxon>Actinomycetes</taxon>
        <taxon>Streptosporangiales</taxon>
        <taxon>Streptosporangiaceae</taxon>
        <taxon>Streptosporangium</taxon>
    </lineage>
</organism>
<name>A0ABT9QUM8_9ACTN</name>
<keyword evidence="2" id="KW-0808">Transferase</keyword>
<comment type="caution">
    <text evidence="2">The sequence shown here is derived from an EMBL/GenBank/DDBJ whole genome shotgun (WGS) entry which is preliminary data.</text>
</comment>
<feature type="domain" description="Phosphoribulokinase/uridine kinase" evidence="1">
    <location>
        <begin position="62"/>
        <end position="148"/>
    </location>
</feature>